<dbReference type="Pfam" id="PF01699">
    <property type="entry name" value="Na_Ca_ex"/>
    <property type="match status" value="2"/>
</dbReference>
<evidence type="ECO:0000313" key="8">
    <source>
        <dbReference type="EMBL" id="MBD8507323.1"/>
    </source>
</evidence>
<dbReference type="PANTHER" id="PTHR10846:SF8">
    <property type="entry name" value="INNER MEMBRANE PROTEIN YRBG"/>
    <property type="match status" value="1"/>
</dbReference>
<organism evidence="8 9">
    <name type="scientific">Lolliginicoccus lacisalsi</name>
    <dbReference type="NCBI Taxonomy" id="2742202"/>
    <lineage>
        <taxon>Bacteria</taxon>
        <taxon>Bacillati</taxon>
        <taxon>Actinomycetota</taxon>
        <taxon>Actinomycetes</taxon>
        <taxon>Mycobacteriales</taxon>
        <taxon>Hoyosellaceae</taxon>
        <taxon>Lolliginicoccus</taxon>
    </lineage>
</organism>
<evidence type="ECO:0000256" key="5">
    <source>
        <dbReference type="SAM" id="MobiDB-lite"/>
    </source>
</evidence>
<dbReference type="NCBIfam" id="TIGR00367">
    <property type="entry name" value="calcium/sodium antiporter"/>
    <property type="match status" value="1"/>
</dbReference>
<keyword evidence="4 6" id="KW-0472">Membrane</keyword>
<evidence type="ECO:0000256" key="3">
    <source>
        <dbReference type="ARBA" id="ARBA00022989"/>
    </source>
</evidence>
<dbReference type="PANTHER" id="PTHR10846">
    <property type="entry name" value="SODIUM/POTASSIUM/CALCIUM EXCHANGER"/>
    <property type="match status" value="1"/>
</dbReference>
<feature type="transmembrane region" description="Helical" evidence="6">
    <location>
        <begin position="343"/>
        <end position="361"/>
    </location>
</feature>
<dbReference type="GO" id="GO:0008273">
    <property type="term" value="F:calcium, potassium:sodium antiporter activity"/>
    <property type="evidence" value="ECO:0007669"/>
    <property type="project" value="TreeGrafter"/>
</dbReference>
<dbReference type="AlphaFoldDB" id="A0A927JDH2"/>
<name>A0A927JDH2_9ACTN</name>
<evidence type="ECO:0000256" key="6">
    <source>
        <dbReference type="SAM" id="Phobius"/>
    </source>
</evidence>
<dbReference type="EMBL" id="JACYWE010000007">
    <property type="protein sequence ID" value="MBD8507323.1"/>
    <property type="molecule type" value="Genomic_DNA"/>
</dbReference>
<dbReference type="Proteomes" id="UP000642993">
    <property type="component" value="Unassembled WGS sequence"/>
</dbReference>
<evidence type="ECO:0000256" key="4">
    <source>
        <dbReference type="ARBA" id="ARBA00023136"/>
    </source>
</evidence>
<comment type="subcellular location">
    <subcellularLocation>
        <location evidence="1">Membrane</location>
        <topology evidence="1">Multi-pass membrane protein</topology>
    </subcellularLocation>
</comment>
<feature type="region of interest" description="Disordered" evidence="5">
    <location>
        <begin position="154"/>
        <end position="174"/>
    </location>
</feature>
<keyword evidence="3 6" id="KW-1133">Transmembrane helix</keyword>
<feature type="transmembrane region" description="Helical" evidence="6">
    <location>
        <begin position="127"/>
        <end position="147"/>
    </location>
</feature>
<feature type="transmembrane region" description="Helical" evidence="6">
    <location>
        <begin position="219"/>
        <end position="241"/>
    </location>
</feature>
<keyword evidence="9" id="KW-1185">Reference proteome</keyword>
<dbReference type="GO" id="GO:0006874">
    <property type="term" value="P:intracellular calcium ion homeostasis"/>
    <property type="evidence" value="ECO:0007669"/>
    <property type="project" value="TreeGrafter"/>
</dbReference>
<feature type="transmembrane region" description="Helical" evidence="6">
    <location>
        <begin position="186"/>
        <end position="213"/>
    </location>
</feature>
<evidence type="ECO:0000256" key="2">
    <source>
        <dbReference type="ARBA" id="ARBA00022692"/>
    </source>
</evidence>
<dbReference type="GO" id="GO:0005886">
    <property type="term" value="C:plasma membrane"/>
    <property type="evidence" value="ECO:0007669"/>
    <property type="project" value="TreeGrafter"/>
</dbReference>
<dbReference type="RefSeq" id="WP_192039758.1">
    <property type="nucleotide sequence ID" value="NZ_JACYWE010000007.1"/>
</dbReference>
<feature type="domain" description="Sodium/calcium exchanger membrane region" evidence="7">
    <location>
        <begin position="184"/>
        <end position="326"/>
    </location>
</feature>
<evidence type="ECO:0000259" key="7">
    <source>
        <dbReference type="Pfam" id="PF01699"/>
    </source>
</evidence>
<dbReference type="Gene3D" id="1.20.1420.30">
    <property type="entry name" value="NCX, central ion-binding region"/>
    <property type="match status" value="1"/>
</dbReference>
<dbReference type="InterPro" id="IPR004481">
    <property type="entry name" value="K/Na/Ca-exchanger"/>
</dbReference>
<evidence type="ECO:0000313" key="9">
    <source>
        <dbReference type="Proteomes" id="UP000642993"/>
    </source>
</evidence>
<accession>A0A927JDH2</accession>
<keyword evidence="2 6" id="KW-0812">Transmembrane</keyword>
<comment type="caution">
    <text evidence="8">The sequence shown here is derived from an EMBL/GenBank/DDBJ whole genome shotgun (WGS) entry which is preliminary data.</text>
</comment>
<dbReference type="InterPro" id="IPR004837">
    <property type="entry name" value="NaCa_Exmemb"/>
</dbReference>
<dbReference type="InterPro" id="IPR044880">
    <property type="entry name" value="NCX_ion-bd_dom_sf"/>
</dbReference>
<evidence type="ECO:0000256" key="1">
    <source>
        <dbReference type="ARBA" id="ARBA00004141"/>
    </source>
</evidence>
<feature type="transmembrane region" description="Helical" evidence="6">
    <location>
        <begin position="29"/>
        <end position="48"/>
    </location>
</feature>
<sequence>MSTIALLSLVGGLVLLVGGGELLVRGATSLAHSIGMSALVVGLTVVSFATSAPELAVSTGAALSGYPGLAIGNVVGSNIANIFLILGIGALIAPLIVKSQIIRTDIPIMIGFSLLLLVVALDGSISRINGIVLVVMLLIYLAVTVTATRRSTNGEEHVSADAAPAPDTWPDGGTSSRGKQAAMSTLLVVIGVGLLVAGAQLLVNGATSIAAAFGLSDLVIGLTVVAIGTSLPELATAVIAVRKGEVDLAVGNVVGSNIFNIGAVLGITAVIAPEGIDVSPGAVGFDIPIMIAVALVLLPVAFTGLAVARWEGGVFVAFYGAYLGYLVLDATDHDALEPFGATMMWFVIPITAFWLVLLAAHEGRKRLARRRESVRT</sequence>
<protein>
    <submittedName>
        <fullName evidence="8">Calcium/sodium antiporter</fullName>
    </submittedName>
</protein>
<feature type="transmembrane region" description="Helical" evidence="6">
    <location>
        <begin position="79"/>
        <end position="97"/>
    </location>
</feature>
<gene>
    <name evidence="8" type="ORF">HT102_12595</name>
</gene>
<feature type="transmembrane region" description="Helical" evidence="6">
    <location>
        <begin position="314"/>
        <end position="331"/>
    </location>
</feature>
<proteinExistence type="predicted"/>
<feature type="transmembrane region" description="Helical" evidence="6">
    <location>
        <begin position="248"/>
        <end position="272"/>
    </location>
</feature>
<feature type="transmembrane region" description="Helical" evidence="6">
    <location>
        <begin position="104"/>
        <end position="121"/>
    </location>
</feature>
<feature type="transmembrane region" description="Helical" evidence="6">
    <location>
        <begin position="287"/>
        <end position="307"/>
    </location>
</feature>
<dbReference type="Gene3D" id="6.10.280.80">
    <property type="entry name" value="NCX, peripheral helical region"/>
    <property type="match status" value="1"/>
</dbReference>
<dbReference type="GO" id="GO:0005262">
    <property type="term" value="F:calcium channel activity"/>
    <property type="evidence" value="ECO:0007669"/>
    <property type="project" value="TreeGrafter"/>
</dbReference>
<reference evidence="8" key="1">
    <citation type="submission" date="2020-09" db="EMBL/GenBank/DDBJ databases">
        <title>Hoyosella lacisalsi sp. nov., a halotolerant actinobacterium isolated from soil of Lake Gudzhirganskoe.</title>
        <authorList>
            <person name="Yang Q."/>
            <person name="Guo P.Y."/>
            <person name="Liu S.W."/>
            <person name="Li F.N."/>
            <person name="Sun C.H."/>
        </authorList>
    </citation>
    <scope>NUCLEOTIDE SEQUENCE</scope>
    <source>
        <strain evidence="8">G463</strain>
    </source>
</reference>
<feature type="domain" description="Sodium/calcium exchanger membrane region" evidence="7">
    <location>
        <begin position="5"/>
        <end position="144"/>
    </location>
</feature>